<keyword evidence="2" id="KW-1185">Reference proteome</keyword>
<dbReference type="EMBL" id="CP018221">
    <property type="protein sequence ID" value="API58071.1"/>
    <property type="molecule type" value="Genomic_DNA"/>
</dbReference>
<proteinExistence type="predicted"/>
<dbReference type="RefSeq" id="WP_072595647.1">
    <property type="nucleotide sequence ID" value="NZ_CP018221.1"/>
</dbReference>
<organism evidence="1 2">
    <name type="scientific">Tardibacter chloracetimidivorans</name>
    <dbReference type="NCBI Taxonomy" id="1921510"/>
    <lineage>
        <taxon>Bacteria</taxon>
        <taxon>Pseudomonadati</taxon>
        <taxon>Pseudomonadota</taxon>
        <taxon>Alphaproteobacteria</taxon>
        <taxon>Sphingomonadales</taxon>
        <taxon>Sphingomonadaceae</taxon>
        <taxon>Tardibacter</taxon>
    </lineage>
</organism>
<reference evidence="2" key="1">
    <citation type="submission" date="2016-11" db="EMBL/GenBank/DDBJ databases">
        <title>Complete Genome Sequence of alachlor-degrading Sphingomonas sp. strain JJ-A5.</title>
        <authorList>
            <person name="Lee H."/>
            <person name="Ka J.-O."/>
        </authorList>
    </citation>
    <scope>NUCLEOTIDE SEQUENCE [LARGE SCALE GENOMIC DNA]</scope>
    <source>
        <strain evidence="2">JJ-A5</strain>
    </source>
</reference>
<accession>A0A1L3ZR16</accession>
<evidence type="ECO:0000313" key="2">
    <source>
        <dbReference type="Proteomes" id="UP000182063"/>
    </source>
</evidence>
<evidence type="ECO:0000313" key="1">
    <source>
        <dbReference type="EMBL" id="API58071.1"/>
    </source>
</evidence>
<dbReference type="AlphaFoldDB" id="A0A1L3ZR16"/>
<gene>
    <name evidence="1" type="ORF">BSL82_01145</name>
</gene>
<protein>
    <submittedName>
        <fullName evidence="1">Uncharacterized protein</fullName>
    </submittedName>
</protein>
<dbReference type="STRING" id="1921510.BSL82_01145"/>
<dbReference type="Proteomes" id="UP000182063">
    <property type="component" value="Chromosome"/>
</dbReference>
<sequence length="121" mass="13516">MAWNLATPPHLRRPDDHETTIKTVAWDQYPVAKVLLEACYQLSLIAEGDRVTCAMEKIMARDALATVKDQLSDYRFQVLDDEDTYDPDVLVEGIEVEDAIRKACAIKIADIQVIGRGKVAG</sequence>
<name>A0A1L3ZR16_9SPHN</name>
<dbReference type="KEGG" id="sphj:BSL82_01145"/>